<dbReference type="Gene3D" id="2.160.10.10">
    <property type="entry name" value="Hexapeptide repeat proteins"/>
    <property type="match status" value="1"/>
</dbReference>
<protein>
    <recommendedName>
        <fullName evidence="4">CBM-cenC domain-containing protein</fullName>
    </recommendedName>
</protein>
<reference evidence="2 3" key="1">
    <citation type="submission" date="2019-10" db="EMBL/GenBank/DDBJ databases">
        <authorList>
            <person name="Palmer J.M."/>
        </authorList>
    </citation>
    <scope>NUCLEOTIDE SEQUENCE [LARGE SCALE GENOMIC DNA]</scope>
    <source>
        <strain evidence="2 3">TWF694</strain>
    </source>
</reference>
<accession>A0AAV9X8N2</accession>
<dbReference type="InterPro" id="IPR011004">
    <property type="entry name" value="Trimer_LpxA-like_sf"/>
</dbReference>
<dbReference type="Proteomes" id="UP001365542">
    <property type="component" value="Unassembled WGS sequence"/>
</dbReference>
<evidence type="ECO:0000313" key="3">
    <source>
        <dbReference type="Proteomes" id="UP001365542"/>
    </source>
</evidence>
<comment type="caution">
    <text evidence="2">The sequence shown here is derived from an EMBL/GenBank/DDBJ whole genome shotgun (WGS) entry which is preliminary data.</text>
</comment>
<name>A0AAV9X8N2_9PEZI</name>
<dbReference type="SUPFAM" id="SSF49785">
    <property type="entry name" value="Galactose-binding domain-like"/>
    <property type="match status" value="1"/>
</dbReference>
<sequence length="417" mass="43508">MLWCYSLILLGITSTTSAFVPRAACNADNCLRALRATEPSGRIAQASSDCKSLLWTTVTPLPVTITENAPVAALQQKRQASTPIPVYASRCSEISRFSSACSCIGVTSSIITAAASTVIVTYVQPAVTTTCREPDTVTETATETVSVTDMAIKTTTVFDLSTIVEAVTSTESTTITDSTTVTDSTTITESTTITDSTTVTDLATVTDTTTISEPTTITDSTTVTDSTTITELTTITEPTTLTVRQTATESTTTTTTSTTSVAACPTGNPIVNGGFESFLPGTWSILSSGDGNYERTNSAASSGSFAFRARIAATNANLPQRIIQAITICPGANYQVSFMARRATTAGNVAAALYINDTLLAGGTITASSFQPAPVVNGGIFSSTVNSVIVRMEFTYSGGTNQAKEILVDDIVLTRLS</sequence>
<dbReference type="SUPFAM" id="SSF51161">
    <property type="entry name" value="Trimeric LpxA-like enzymes"/>
    <property type="match status" value="1"/>
</dbReference>
<keyword evidence="1" id="KW-0732">Signal</keyword>
<proteinExistence type="predicted"/>
<organism evidence="2 3">
    <name type="scientific">Orbilia ellipsospora</name>
    <dbReference type="NCBI Taxonomy" id="2528407"/>
    <lineage>
        <taxon>Eukaryota</taxon>
        <taxon>Fungi</taxon>
        <taxon>Dikarya</taxon>
        <taxon>Ascomycota</taxon>
        <taxon>Pezizomycotina</taxon>
        <taxon>Orbiliomycetes</taxon>
        <taxon>Orbiliales</taxon>
        <taxon>Orbiliaceae</taxon>
        <taxon>Orbilia</taxon>
    </lineage>
</organism>
<evidence type="ECO:0000313" key="2">
    <source>
        <dbReference type="EMBL" id="KAK6538415.1"/>
    </source>
</evidence>
<dbReference type="AlphaFoldDB" id="A0AAV9X8N2"/>
<gene>
    <name evidence="2" type="ORF">TWF694_011291</name>
</gene>
<feature type="signal peptide" evidence="1">
    <location>
        <begin position="1"/>
        <end position="18"/>
    </location>
</feature>
<dbReference type="InterPro" id="IPR008979">
    <property type="entry name" value="Galactose-bd-like_sf"/>
</dbReference>
<keyword evidence="3" id="KW-1185">Reference proteome</keyword>
<feature type="chain" id="PRO_5044012879" description="CBM-cenC domain-containing protein" evidence="1">
    <location>
        <begin position="19"/>
        <end position="417"/>
    </location>
</feature>
<evidence type="ECO:0008006" key="4">
    <source>
        <dbReference type="Google" id="ProtNLM"/>
    </source>
</evidence>
<dbReference type="EMBL" id="JAVHJO010000008">
    <property type="protein sequence ID" value="KAK6538415.1"/>
    <property type="molecule type" value="Genomic_DNA"/>
</dbReference>
<evidence type="ECO:0000256" key="1">
    <source>
        <dbReference type="SAM" id="SignalP"/>
    </source>
</evidence>